<keyword evidence="5" id="KW-1185">Reference proteome</keyword>
<gene>
    <name evidence="4" type="ORF">DPN68_07205</name>
</gene>
<dbReference type="Gene3D" id="2.60.40.3140">
    <property type="match status" value="1"/>
</dbReference>
<accession>A0A365P1Y2</accession>
<dbReference type="EMBL" id="QLST01000007">
    <property type="protein sequence ID" value="RBA28490.1"/>
    <property type="molecule type" value="Genomic_DNA"/>
</dbReference>
<dbReference type="InterPro" id="IPR002931">
    <property type="entry name" value="Transglutaminase-like"/>
</dbReference>
<dbReference type="InterPro" id="IPR024618">
    <property type="entry name" value="DUF3857"/>
</dbReference>
<comment type="caution">
    <text evidence="4">The sequence shown here is derived from an EMBL/GenBank/DDBJ whole genome shotgun (WGS) entry which is preliminary data.</text>
</comment>
<organism evidence="4 5">
    <name type="scientific">Flavobacterium tibetense</name>
    <dbReference type="NCBI Taxonomy" id="2233533"/>
    <lineage>
        <taxon>Bacteria</taxon>
        <taxon>Pseudomonadati</taxon>
        <taxon>Bacteroidota</taxon>
        <taxon>Flavobacteriia</taxon>
        <taxon>Flavobacteriales</taxon>
        <taxon>Flavobacteriaceae</taxon>
        <taxon>Flavobacterium</taxon>
    </lineage>
</organism>
<keyword evidence="1" id="KW-0732">Signal</keyword>
<dbReference type="SUPFAM" id="SSF54001">
    <property type="entry name" value="Cysteine proteinases"/>
    <property type="match status" value="1"/>
</dbReference>
<evidence type="ECO:0000256" key="1">
    <source>
        <dbReference type="SAM" id="SignalP"/>
    </source>
</evidence>
<dbReference type="Pfam" id="PF01841">
    <property type="entry name" value="Transglut_core"/>
    <property type="match status" value="1"/>
</dbReference>
<feature type="chain" id="PRO_5016695443" evidence="1">
    <location>
        <begin position="20"/>
        <end position="632"/>
    </location>
</feature>
<dbReference type="Proteomes" id="UP000253319">
    <property type="component" value="Unassembled WGS sequence"/>
</dbReference>
<feature type="domain" description="Transglutaminase-like" evidence="2">
    <location>
        <begin position="276"/>
        <end position="374"/>
    </location>
</feature>
<dbReference type="Pfam" id="PF12969">
    <property type="entry name" value="DUF3857"/>
    <property type="match status" value="1"/>
</dbReference>
<dbReference type="Gene3D" id="2.60.120.1130">
    <property type="match status" value="1"/>
</dbReference>
<name>A0A365P1Y2_9FLAO</name>
<dbReference type="InterPro" id="IPR038765">
    <property type="entry name" value="Papain-like_cys_pep_sf"/>
</dbReference>
<evidence type="ECO:0000259" key="2">
    <source>
        <dbReference type="Pfam" id="PF01841"/>
    </source>
</evidence>
<feature type="signal peptide" evidence="1">
    <location>
        <begin position="1"/>
        <end position="19"/>
    </location>
</feature>
<evidence type="ECO:0000259" key="3">
    <source>
        <dbReference type="Pfam" id="PF12969"/>
    </source>
</evidence>
<reference evidence="4 5" key="1">
    <citation type="submission" date="2018-06" db="EMBL/GenBank/DDBJ databases">
        <title>Flavobacterium tibetense sp. nov., isolated from a wetland YonghuCo on Tibetan Plateau.</title>
        <authorList>
            <person name="Xing P."/>
            <person name="Phurbu D."/>
            <person name="Lu H."/>
        </authorList>
    </citation>
    <scope>NUCLEOTIDE SEQUENCE [LARGE SCALE GENOMIC DNA]</scope>
    <source>
        <strain evidence="4 5">YH5</strain>
    </source>
</reference>
<dbReference type="OrthoDB" id="8595007at2"/>
<evidence type="ECO:0000313" key="4">
    <source>
        <dbReference type="EMBL" id="RBA28490.1"/>
    </source>
</evidence>
<feature type="domain" description="DUF3857" evidence="3">
    <location>
        <begin position="56"/>
        <end position="211"/>
    </location>
</feature>
<evidence type="ECO:0000313" key="5">
    <source>
        <dbReference type="Proteomes" id="UP000253319"/>
    </source>
</evidence>
<dbReference type="RefSeq" id="WP_113988979.1">
    <property type="nucleotide sequence ID" value="NZ_QLST01000007.1"/>
</dbReference>
<dbReference type="Gene3D" id="3.10.620.30">
    <property type="match status" value="1"/>
</dbReference>
<dbReference type="AlphaFoldDB" id="A0A365P1Y2"/>
<proteinExistence type="predicted"/>
<sequence>MIKIKFLAVFLLVINSISAQVDKRIALTIPKELKENANSVIRLQEVVININSRQLYTTKTKRIVTVLNEYGNRGVDASEYYSKSERIKNIEATIYDAFGKEIKKIRKKDFKDQSIADGFSVLTDGRILYLDFTPTQYPYTIEYTSEVETINTAFLPSWTPIERYLQGIEHTEFTIFYPENLGFKYKLNNFDGSDIVIEELNHSLKFIAKNITAEKREENTPDMSKIFPMAKFSLEKFNLEGVEGTASSWEEFGKVWYRDLVEDKSEISKETINKIKELTKGIEDPIEKAKIVYQFVQSKTRYVSIQLGIGGWKPMLAKDVDRLGYGDCKALSNYTRILLENVGVPSYYTVIYGDSDKRDFDKDFVSQQGNHVILSIPYKNELKFLECTSQTSPFAYGGDFTDDRYALLIKPEGGEIVKTNEWNEKQTIQSTNGTYTIDENGKLVASFTIESSGLFYEKYQLKSMSHADLMDYYKSDFSGLTNLKITKSNLEDNREQIKFIEQIEAQVENYVTTANQSVFFVVNAFNRNINVPKKARNRKHPFEISRGFQENDTFEINIPISYKIDFLPEDVLIQNEFGLYKVEIKKINDNKLTFSRVLEIKKAELNASEFEKYRTFRDQIARYDNAKIVLTK</sequence>
<protein>
    <submittedName>
        <fullName evidence="4">DUF3857 domain-containing protein</fullName>
    </submittedName>
</protein>